<reference evidence="2" key="1">
    <citation type="journal article" date="2014" name="Front. Microbiol.">
        <title>High frequency of phylogenetically diverse reductive dehalogenase-homologous genes in deep subseafloor sedimentary metagenomes.</title>
        <authorList>
            <person name="Kawai M."/>
            <person name="Futagami T."/>
            <person name="Toyoda A."/>
            <person name="Takaki Y."/>
            <person name="Nishi S."/>
            <person name="Hori S."/>
            <person name="Arai W."/>
            <person name="Tsubouchi T."/>
            <person name="Morono Y."/>
            <person name="Uchiyama I."/>
            <person name="Ito T."/>
            <person name="Fujiyama A."/>
            <person name="Inagaki F."/>
            <person name="Takami H."/>
        </authorList>
    </citation>
    <scope>NUCLEOTIDE SEQUENCE</scope>
    <source>
        <strain evidence="2">Expedition CK06-06</strain>
    </source>
</reference>
<accession>X0V8F5</accession>
<dbReference type="PANTHER" id="PTHR43081:SF1">
    <property type="entry name" value="ADENYLATE CYCLASE, TERMINAL-DIFFERENTIATION SPECIFIC"/>
    <property type="match status" value="1"/>
</dbReference>
<dbReference type="GO" id="GO:0006171">
    <property type="term" value="P:cAMP biosynthetic process"/>
    <property type="evidence" value="ECO:0007669"/>
    <property type="project" value="TreeGrafter"/>
</dbReference>
<dbReference type="CDD" id="cd07302">
    <property type="entry name" value="CHD"/>
    <property type="match status" value="1"/>
</dbReference>
<proteinExistence type="predicted"/>
<dbReference type="InterPro" id="IPR050697">
    <property type="entry name" value="Adenylyl/Guanylyl_Cyclase_3/4"/>
</dbReference>
<feature type="non-terminal residue" evidence="2">
    <location>
        <position position="126"/>
    </location>
</feature>
<dbReference type="Pfam" id="PF00211">
    <property type="entry name" value="Guanylate_cyc"/>
    <property type="match status" value="1"/>
</dbReference>
<dbReference type="InterPro" id="IPR029787">
    <property type="entry name" value="Nucleotide_cyclase"/>
</dbReference>
<feature type="domain" description="Guanylate cyclase" evidence="1">
    <location>
        <begin position="1"/>
        <end position="126"/>
    </location>
</feature>
<name>X0V8F5_9ZZZZ</name>
<dbReference type="AlphaFoldDB" id="X0V8F5"/>
<dbReference type="Gene3D" id="3.30.70.1230">
    <property type="entry name" value="Nucleotide cyclase"/>
    <property type="match status" value="1"/>
</dbReference>
<dbReference type="EMBL" id="BARS01024513">
    <property type="protein sequence ID" value="GAG08768.1"/>
    <property type="molecule type" value="Genomic_DNA"/>
</dbReference>
<dbReference type="InterPro" id="IPR001054">
    <property type="entry name" value="A/G_cyclase"/>
</dbReference>
<dbReference type="GO" id="GO:0035556">
    <property type="term" value="P:intracellular signal transduction"/>
    <property type="evidence" value="ECO:0007669"/>
    <property type="project" value="InterPro"/>
</dbReference>
<sequence>MLSDLRGFSVITEGYSPQEVVDMLNRYFNHMCEIIYRHRGTVDKFMGDSIMALFGASVSRSNYIEHAACCAVEMQIAMDTFNKENENLGMPNLYMGIGINTGEVVAGKIGSDLHSEYTVIGNEVNL</sequence>
<protein>
    <recommendedName>
        <fullName evidence="1">Guanylate cyclase domain-containing protein</fullName>
    </recommendedName>
</protein>
<evidence type="ECO:0000259" key="1">
    <source>
        <dbReference type="PROSITE" id="PS50125"/>
    </source>
</evidence>
<dbReference type="PROSITE" id="PS50125">
    <property type="entry name" value="GUANYLATE_CYCLASE_2"/>
    <property type="match status" value="1"/>
</dbReference>
<organism evidence="2">
    <name type="scientific">marine sediment metagenome</name>
    <dbReference type="NCBI Taxonomy" id="412755"/>
    <lineage>
        <taxon>unclassified sequences</taxon>
        <taxon>metagenomes</taxon>
        <taxon>ecological metagenomes</taxon>
    </lineage>
</organism>
<dbReference type="PANTHER" id="PTHR43081">
    <property type="entry name" value="ADENYLATE CYCLASE, TERMINAL-DIFFERENTIATION SPECIFIC-RELATED"/>
    <property type="match status" value="1"/>
</dbReference>
<dbReference type="SUPFAM" id="SSF55073">
    <property type="entry name" value="Nucleotide cyclase"/>
    <property type="match status" value="1"/>
</dbReference>
<evidence type="ECO:0000313" key="2">
    <source>
        <dbReference type="EMBL" id="GAG08768.1"/>
    </source>
</evidence>
<comment type="caution">
    <text evidence="2">The sequence shown here is derived from an EMBL/GenBank/DDBJ whole genome shotgun (WGS) entry which is preliminary data.</text>
</comment>
<gene>
    <name evidence="2" type="ORF">S01H1_38903</name>
</gene>